<gene>
    <name evidence="1" type="ORF">SASPL_114820</name>
</gene>
<sequence length="68" mass="7692">MVVFLLPLEVIADSFPLAITSRLAHSSLWFLLWEQGCPCKKLPAVKYTTNKTLLFAYAGEMQEVAGFW</sequence>
<evidence type="ECO:0000313" key="2">
    <source>
        <dbReference type="Proteomes" id="UP000298416"/>
    </source>
</evidence>
<protein>
    <submittedName>
        <fullName evidence="1">Uncharacterized protein</fullName>
    </submittedName>
</protein>
<comment type="caution">
    <text evidence="1">The sequence shown here is derived from an EMBL/GenBank/DDBJ whole genome shotgun (WGS) entry which is preliminary data.</text>
</comment>
<accession>A0A8X8Y5G4</accession>
<organism evidence="1">
    <name type="scientific">Salvia splendens</name>
    <name type="common">Scarlet sage</name>
    <dbReference type="NCBI Taxonomy" id="180675"/>
    <lineage>
        <taxon>Eukaryota</taxon>
        <taxon>Viridiplantae</taxon>
        <taxon>Streptophyta</taxon>
        <taxon>Embryophyta</taxon>
        <taxon>Tracheophyta</taxon>
        <taxon>Spermatophyta</taxon>
        <taxon>Magnoliopsida</taxon>
        <taxon>eudicotyledons</taxon>
        <taxon>Gunneridae</taxon>
        <taxon>Pentapetalae</taxon>
        <taxon>asterids</taxon>
        <taxon>lamiids</taxon>
        <taxon>Lamiales</taxon>
        <taxon>Lamiaceae</taxon>
        <taxon>Nepetoideae</taxon>
        <taxon>Mentheae</taxon>
        <taxon>Salviinae</taxon>
        <taxon>Salvia</taxon>
        <taxon>Salvia subgen. Calosphace</taxon>
        <taxon>core Calosphace</taxon>
    </lineage>
</organism>
<evidence type="ECO:0000313" key="1">
    <source>
        <dbReference type="EMBL" id="KAG6424402.1"/>
    </source>
</evidence>
<dbReference type="Proteomes" id="UP000298416">
    <property type="component" value="Unassembled WGS sequence"/>
</dbReference>
<keyword evidence="2" id="KW-1185">Reference proteome</keyword>
<name>A0A8X8Y5G4_SALSN</name>
<reference evidence="1" key="1">
    <citation type="submission" date="2018-01" db="EMBL/GenBank/DDBJ databases">
        <authorList>
            <person name="Mao J.F."/>
        </authorList>
    </citation>
    <scope>NUCLEOTIDE SEQUENCE</scope>
    <source>
        <strain evidence="1">Huo1</strain>
        <tissue evidence="1">Leaf</tissue>
    </source>
</reference>
<dbReference type="AlphaFoldDB" id="A0A8X8Y5G4"/>
<proteinExistence type="predicted"/>
<dbReference type="EMBL" id="PNBA02000005">
    <property type="protein sequence ID" value="KAG6424402.1"/>
    <property type="molecule type" value="Genomic_DNA"/>
</dbReference>
<reference evidence="1" key="2">
    <citation type="submission" date="2020-08" db="EMBL/GenBank/DDBJ databases">
        <title>Plant Genome Project.</title>
        <authorList>
            <person name="Zhang R.-G."/>
        </authorList>
    </citation>
    <scope>NUCLEOTIDE SEQUENCE</scope>
    <source>
        <strain evidence="1">Huo1</strain>
        <tissue evidence="1">Leaf</tissue>
    </source>
</reference>